<dbReference type="STRING" id="2018661.A0A2A2JNK8"/>
<dbReference type="GO" id="GO:0007165">
    <property type="term" value="P:signal transduction"/>
    <property type="evidence" value="ECO:0007669"/>
    <property type="project" value="InterPro"/>
</dbReference>
<accession>A0A2A2JNK8</accession>
<dbReference type="OrthoDB" id="29546at2759"/>
<keyword evidence="4" id="KW-1185">Reference proteome</keyword>
<dbReference type="InterPro" id="IPR000198">
    <property type="entry name" value="RhoGAP_dom"/>
</dbReference>
<feature type="region of interest" description="Disordered" evidence="1">
    <location>
        <begin position="437"/>
        <end position="463"/>
    </location>
</feature>
<feature type="compositionally biased region" description="Low complexity" evidence="1">
    <location>
        <begin position="538"/>
        <end position="549"/>
    </location>
</feature>
<evidence type="ECO:0000313" key="3">
    <source>
        <dbReference type="EMBL" id="PAV63315.1"/>
    </source>
</evidence>
<dbReference type="InterPro" id="IPR042869">
    <property type="entry name" value="ARHGAP11A/B"/>
</dbReference>
<dbReference type="CDD" id="cd00159">
    <property type="entry name" value="RhoGAP"/>
    <property type="match status" value="1"/>
</dbReference>
<feature type="region of interest" description="Disordered" evidence="1">
    <location>
        <begin position="538"/>
        <end position="568"/>
    </location>
</feature>
<name>A0A2A2JNK8_9BILA</name>
<feature type="compositionally biased region" description="Polar residues" evidence="1">
    <location>
        <begin position="453"/>
        <end position="463"/>
    </location>
</feature>
<gene>
    <name evidence="3" type="ORF">WR25_05761</name>
</gene>
<dbReference type="PANTHER" id="PTHR15670:SF4">
    <property type="entry name" value="RHO GTPASE-ACTIVATING PROTEIN 11A"/>
    <property type="match status" value="1"/>
</dbReference>
<reference evidence="3 4" key="1">
    <citation type="journal article" date="2017" name="Curr. Biol.">
        <title>Genome architecture and evolution of a unichromosomal asexual nematode.</title>
        <authorList>
            <person name="Fradin H."/>
            <person name="Zegar C."/>
            <person name="Gutwein M."/>
            <person name="Lucas J."/>
            <person name="Kovtun M."/>
            <person name="Corcoran D."/>
            <person name="Baugh L.R."/>
            <person name="Kiontke K."/>
            <person name="Gunsalus K."/>
            <person name="Fitch D.H."/>
            <person name="Piano F."/>
        </authorList>
    </citation>
    <scope>NUCLEOTIDE SEQUENCE [LARGE SCALE GENOMIC DNA]</scope>
    <source>
        <strain evidence="3">PF1309</strain>
    </source>
</reference>
<evidence type="ECO:0000259" key="2">
    <source>
        <dbReference type="PROSITE" id="PS50238"/>
    </source>
</evidence>
<feature type="region of interest" description="Disordered" evidence="1">
    <location>
        <begin position="679"/>
        <end position="699"/>
    </location>
</feature>
<dbReference type="PROSITE" id="PS50238">
    <property type="entry name" value="RHOGAP"/>
    <property type="match status" value="1"/>
</dbReference>
<organism evidence="3 4">
    <name type="scientific">Diploscapter pachys</name>
    <dbReference type="NCBI Taxonomy" id="2018661"/>
    <lineage>
        <taxon>Eukaryota</taxon>
        <taxon>Metazoa</taxon>
        <taxon>Ecdysozoa</taxon>
        <taxon>Nematoda</taxon>
        <taxon>Chromadorea</taxon>
        <taxon>Rhabditida</taxon>
        <taxon>Rhabditina</taxon>
        <taxon>Rhabditomorpha</taxon>
        <taxon>Rhabditoidea</taxon>
        <taxon>Rhabditidae</taxon>
        <taxon>Diploscapter</taxon>
    </lineage>
</organism>
<evidence type="ECO:0000313" key="4">
    <source>
        <dbReference type="Proteomes" id="UP000218231"/>
    </source>
</evidence>
<dbReference type="GO" id="GO:0005096">
    <property type="term" value="F:GTPase activator activity"/>
    <property type="evidence" value="ECO:0007669"/>
    <property type="project" value="TreeGrafter"/>
</dbReference>
<sequence>MMISRTSAISINSVSLMPQQMHKCGDFEVLEIKPSRSRPPHRGSLQYINKEVRLGEVNAVNVDLQVELSWGRFTKVTLREIPQFLTNAFNIISRKGKCTEGIFRKEGNSARINSINTYTLFLGQQKIAPDFSEHIHDVCTLVKRFLRELKKPLIDSPAVMRNLIELAKKKVPITQFEFSSAFEVQFTDRKRKAEPLSLPHIGTLGFFMRQLYKLSLHSMYNQMTIENMATVFAPAIFNDDVSREKKRRDNRKEKKGSAEDLLIMKMDEVTQRIPVIKMLIEHANWIGVPSRPYVTSQCQSVGRSSLGCTTTGTSTEAAASLKEENNSAADKTMANLEMIKCRSSSCIPRLRSPGSGISTNCTDSSSSMQPKLSLIDNLFYRDKENRPDLALTKADKLTPKQSKQDKAFETIPYSTPGSAFVGKTRVIHVQTPDEASVNRCSSPVLSSRDSRSNQCASTSQSATVSLPTPIASFRVVSTSRTDQFIEPRPRPRHRLPALPPSTFGSLIPQRVHSPALLPPPPTSNGEVVFRKPALPSSVHSAGLSASSSHFVKPAIPRPGRMQSRLPRPQDQLDGEFANSRVNMEALKKGTFLTLDANQSSRPSLAMVSTLGLVQSGVKAFSAREKQIKQEQEEKGSHFPSPSSTVTSLPRFASSSINRPHIRNGTARQHSRIKECRTETEAVGAVAGTTGTEDTTTDTGILTGVSEEGFI</sequence>
<feature type="compositionally biased region" description="Polar residues" evidence="1">
    <location>
        <begin position="639"/>
        <end position="648"/>
    </location>
</feature>
<protein>
    <recommendedName>
        <fullName evidence="2">Rho-GAP domain-containing protein</fullName>
    </recommendedName>
</protein>
<feature type="compositionally biased region" description="Low complexity" evidence="1">
    <location>
        <begin position="680"/>
        <end position="699"/>
    </location>
</feature>
<comment type="caution">
    <text evidence="3">The sequence shown here is derived from an EMBL/GenBank/DDBJ whole genome shotgun (WGS) entry which is preliminary data.</text>
</comment>
<dbReference type="Proteomes" id="UP000218231">
    <property type="component" value="Unassembled WGS sequence"/>
</dbReference>
<dbReference type="InterPro" id="IPR008936">
    <property type="entry name" value="Rho_GTPase_activation_prot"/>
</dbReference>
<dbReference type="SUPFAM" id="SSF48350">
    <property type="entry name" value="GTPase activation domain, GAP"/>
    <property type="match status" value="1"/>
</dbReference>
<proteinExistence type="predicted"/>
<dbReference type="EMBL" id="LIAE01010317">
    <property type="protein sequence ID" value="PAV63315.1"/>
    <property type="molecule type" value="Genomic_DNA"/>
</dbReference>
<feature type="domain" description="Rho-GAP" evidence="2">
    <location>
        <begin position="62"/>
        <end position="287"/>
    </location>
</feature>
<dbReference type="Pfam" id="PF00620">
    <property type="entry name" value="RhoGAP"/>
    <property type="match status" value="1"/>
</dbReference>
<dbReference type="Gene3D" id="1.10.555.10">
    <property type="entry name" value="Rho GTPase activation protein"/>
    <property type="match status" value="1"/>
</dbReference>
<dbReference type="SMART" id="SM00324">
    <property type="entry name" value="RhoGAP"/>
    <property type="match status" value="1"/>
</dbReference>
<dbReference type="PANTHER" id="PTHR15670">
    <property type="entry name" value="RHO GTPASE ACTIVATING PROTEIN 11A"/>
    <property type="match status" value="1"/>
</dbReference>
<dbReference type="AlphaFoldDB" id="A0A2A2JNK8"/>
<feature type="region of interest" description="Disordered" evidence="1">
    <location>
        <begin position="628"/>
        <end position="648"/>
    </location>
</feature>
<evidence type="ECO:0000256" key="1">
    <source>
        <dbReference type="SAM" id="MobiDB-lite"/>
    </source>
</evidence>